<dbReference type="SUPFAM" id="SSF103473">
    <property type="entry name" value="MFS general substrate transporter"/>
    <property type="match status" value="1"/>
</dbReference>
<comment type="caution">
    <text evidence="8">The sequence shown here is derived from an EMBL/GenBank/DDBJ whole genome shotgun (WGS) entry which is preliminary data.</text>
</comment>
<protein>
    <recommendedName>
        <fullName evidence="10">Peptide transporter</fullName>
    </recommendedName>
</protein>
<name>S8BW13_9LAMI</name>
<dbReference type="PANTHER" id="PTHR11654">
    <property type="entry name" value="OLIGOPEPTIDE TRANSPORTER-RELATED"/>
    <property type="match status" value="1"/>
</dbReference>
<dbReference type="GO" id="GO:0022857">
    <property type="term" value="F:transmembrane transporter activity"/>
    <property type="evidence" value="ECO:0007669"/>
    <property type="project" value="InterPro"/>
</dbReference>
<feature type="transmembrane region" description="Helical" evidence="7">
    <location>
        <begin position="428"/>
        <end position="453"/>
    </location>
</feature>
<comment type="similarity">
    <text evidence="2">Belongs to the major facilitator superfamily. Proton-dependent oligopeptide transporter (POT/PTR) (TC 2.A.17) family.</text>
</comment>
<proteinExistence type="inferred from homology"/>
<feature type="non-terminal residue" evidence="8">
    <location>
        <position position="510"/>
    </location>
</feature>
<evidence type="ECO:0000256" key="3">
    <source>
        <dbReference type="ARBA" id="ARBA00022692"/>
    </source>
</evidence>
<feature type="transmembrane region" description="Helical" evidence="7">
    <location>
        <begin position="38"/>
        <end position="57"/>
    </location>
</feature>
<evidence type="ECO:0000256" key="5">
    <source>
        <dbReference type="ARBA" id="ARBA00023136"/>
    </source>
</evidence>
<dbReference type="AlphaFoldDB" id="S8BW13"/>
<accession>S8BW13</accession>
<dbReference type="Pfam" id="PF00854">
    <property type="entry name" value="PTR2"/>
    <property type="match status" value="1"/>
</dbReference>
<feature type="transmembrane region" description="Helical" evidence="7">
    <location>
        <begin position="473"/>
        <end position="497"/>
    </location>
</feature>
<evidence type="ECO:0000313" key="9">
    <source>
        <dbReference type="Proteomes" id="UP000015453"/>
    </source>
</evidence>
<feature type="non-terminal residue" evidence="8">
    <location>
        <position position="1"/>
    </location>
</feature>
<evidence type="ECO:0000256" key="4">
    <source>
        <dbReference type="ARBA" id="ARBA00022989"/>
    </source>
</evidence>
<dbReference type="GO" id="GO:0016020">
    <property type="term" value="C:membrane"/>
    <property type="evidence" value="ECO:0007669"/>
    <property type="project" value="UniProtKB-SubCell"/>
</dbReference>
<feature type="transmembrane region" description="Helical" evidence="7">
    <location>
        <begin position="268"/>
        <end position="285"/>
    </location>
</feature>
<feature type="transmembrane region" description="Helical" evidence="7">
    <location>
        <begin position="154"/>
        <end position="175"/>
    </location>
</feature>
<comment type="subcellular location">
    <subcellularLocation>
        <location evidence="1">Membrane</location>
        <topology evidence="1">Multi-pass membrane protein</topology>
    </subcellularLocation>
</comment>
<evidence type="ECO:0000256" key="1">
    <source>
        <dbReference type="ARBA" id="ARBA00004141"/>
    </source>
</evidence>
<feature type="transmembrane region" description="Helical" evidence="7">
    <location>
        <begin position="127"/>
        <end position="148"/>
    </location>
</feature>
<feature type="transmembrane region" description="Helical" evidence="7">
    <location>
        <begin position="386"/>
        <end position="407"/>
    </location>
</feature>
<feature type="transmembrane region" description="Helical" evidence="7">
    <location>
        <begin position="305"/>
        <end position="325"/>
    </location>
</feature>
<gene>
    <name evidence="8" type="ORF">M569_16003</name>
</gene>
<dbReference type="Proteomes" id="UP000015453">
    <property type="component" value="Unassembled WGS sequence"/>
</dbReference>
<organism evidence="8 9">
    <name type="scientific">Genlisea aurea</name>
    <dbReference type="NCBI Taxonomy" id="192259"/>
    <lineage>
        <taxon>Eukaryota</taxon>
        <taxon>Viridiplantae</taxon>
        <taxon>Streptophyta</taxon>
        <taxon>Embryophyta</taxon>
        <taxon>Tracheophyta</taxon>
        <taxon>Spermatophyta</taxon>
        <taxon>Magnoliopsida</taxon>
        <taxon>eudicotyledons</taxon>
        <taxon>Gunneridae</taxon>
        <taxon>Pentapetalae</taxon>
        <taxon>asterids</taxon>
        <taxon>lamiids</taxon>
        <taxon>Lamiales</taxon>
        <taxon>Lentibulariaceae</taxon>
        <taxon>Genlisea</taxon>
    </lineage>
</organism>
<dbReference type="Gene3D" id="1.20.1250.20">
    <property type="entry name" value="MFS general substrate transporter like domains"/>
    <property type="match status" value="1"/>
</dbReference>
<comment type="similarity">
    <text evidence="6">Belongs to the major facilitator superfamily. Phosphate:H(+) symporter (TC 2.A.1.9) family.</text>
</comment>
<evidence type="ECO:0008006" key="10">
    <source>
        <dbReference type="Google" id="ProtNLM"/>
    </source>
</evidence>
<evidence type="ECO:0000313" key="8">
    <source>
        <dbReference type="EMBL" id="EPS58810.1"/>
    </source>
</evidence>
<dbReference type="OrthoDB" id="8904098at2759"/>
<keyword evidence="9" id="KW-1185">Reference proteome</keyword>
<reference evidence="8 9" key="1">
    <citation type="journal article" date="2013" name="BMC Genomics">
        <title>The miniature genome of a carnivorous plant Genlisea aurea contains a low number of genes and short non-coding sequences.</title>
        <authorList>
            <person name="Leushkin E.V."/>
            <person name="Sutormin R.A."/>
            <person name="Nabieva E.R."/>
            <person name="Penin A.A."/>
            <person name="Kondrashov A.S."/>
            <person name="Logacheva M.D."/>
        </authorList>
    </citation>
    <scope>NUCLEOTIDE SEQUENCE [LARGE SCALE GENOMIC DNA]</scope>
</reference>
<sequence>KLHQGTVEAANNVTDWLGTIWMTSVFGAYIADTFLGRFWTFIIASLIYLSGMILLTLSVSIHPLKPAPCSAAAACEKATTLQLGVFFAALYTLTLGTGGTKPNISTIGADQFDEFDVREKAHKLSFFNWWLFSVFFGTLFANTFIVYIQDNVGWSFGYGIPTIGLAISIVIFLAGTPFYRHKPISGSPVTKMARVVVAAVRNWNVVVPSDSDQLYELDSDVYTKGMHRIESTSTLRCLNKACVKTNSTGKWGLCSVTEVEETKQMMRMIPILVLTFIPSTIWAQANTLFIKQGTTLDRHIRSFKIPPASLSALVTIGMLVSIVLYDRCFVKILRRFTKNPRGITLLQRIGIGMTIHIALMVVACFIDRYRLQVAKAKGVAENGHQLPLSIFILLPQFLMMGVADAFIEVGKLEFFYDQAPESMKSLGTAYSMVSLGAGNFISSFILATVARLTKRNGHEGWILNNLNESHLDYYYALLAILASINLCLFLIVTRFYSYKAEISGSMRLLE</sequence>
<dbReference type="EMBL" id="AUSU01008882">
    <property type="protein sequence ID" value="EPS58810.1"/>
    <property type="molecule type" value="Genomic_DNA"/>
</dbReference>
<keyword evidence="3 7" id="KW-0812">Transmembrane</keyword>
<keyword evidence="5 7" id="KW-0472">Membrane</keyword>
<evidence type="ECO:0000256" key="6">
    <source>
        <dbReference type="ARBA" id="ARBA00044504"/>
    </source>
</evidence>
<feature type="transmembrane region" description="Helical" evidence="7">
    <location>
        <begin position="345"/>
        <end position="366"/>
    </location>
</feature>
<evidence type="ECO:0000256" key="7">
    <source>
        <dbReference type="SAM" id="Phobius"/>
    </source>
</evidence>
<keyword evidence="4 7" id="KW-1133">Transmembrane helix</keyword>
<dbReference type="InterPro" id="IPR036259">
    <property type="entry name" value="MFS_trans_sf"/>
</dbReference>
<dbReference type="InterPro" id="IPR000109">
    <property type="entry name" value="POT_fam"/>
</dbReference>
<evidence type="ECO:0000256" key="2">
    <source>
        <dbReference type="ARBA" id="ARBA00005982"/>
    </source>
</evidence>